<name>A0ABU7MA26_9ACTN</name>
<dbReference type="EMBL" id="JAZDUF010000001">
    <property type="protein sequence ID" value="MEE3849949.1"/>
    <property type="molecule type" value="Genomic_DNA"/>
</dbReference>
<dbReference type="RefSeq" id="WP_330431553.1">
    <property type="nucleotide sequence ID" value="NZ_JAZDUF010000001.1"/>
</dbReference>
<keyword evidence="1" id="KW-0812">Transmembrane</keyword>
<evidence type="ECO:0000256" key="1">
    <source>
        <dbReference type="SAM" id="Phobius"/>
    </source>
</evidence>
<evidence type="ECO:0000313" key="2">
    <source>
        <dbReference type="EMBL" id="MEE3849949.1"/>
    </source>
</evidence>
<comment type="caution">
    <text evidence="2">The sequence shown here is derived from an EMBL/GenBank/DDBJ whole genome shotgun (WGS) entry which is preliminary data.</text>
</comment>
<keyword evidence="1" id="KW-1133">Transmembrane helix</keyword>
<accession>A0ABU7MA26</accession>
<evidence type="ECO:0000313" key="3">
    <source>
        <dbReference type="Proteomes" id="UP001347146"/>
    </source>
</evidence>
<evidence type="ECO:0008006" key="4">
    <source>
        <dbReference type="Google" id="ProtNLM"/>
    </source>
</evidence>
<reference evidence="2 3" key="1">
    <citation type="submission" date="2024-01" db="EMBL/GenBank/DDBJ databases">
        <title>Draft genome sequence of Gordonia sp. LSe1-13.</title>
        <authorList>
            <person name="Suphannarot A."/>
            <person name="Mingma R."/>
        </authorList>
    </citation>
    <scope>NUCLEOTIDE SEQUENCE [LARGE SCALE GENOMIC DNA]</scope>
    <source>
        <strain evidence="2 3">LSe1-13</strain>
    </source>
</reference>
<feature type="transmembrane region" description="Helical" evidence="1">
    <location>
        <begin position="91"/>
        <end position="110"/>
    </location>
</feature>
<dbReference type="Proteomes" id="UP001347146">
    <property type="component" value="Unassembled WGS sequence"/>
</dbReference>
<proteinExistence type="predicted"/>
<gene>
    <name evidence="2" type="ORF">VZC37_06370</name>
</gene>
<keyword evidence="3" id="KW-1185">Reference proteome</keyword>
<sequence length="140" mass="15353">MSTVRRSSRPRQWGATRTGLLLGIAFAILLMHSVVALADHRDHGSHGEAAAAHGPTVVHAAQHEPTPVMDDAGDCDTHTHPCVFLRHDDPVVPAVAVLVLAWGFPLPPLLRSIHRRRHGRSGRPPPWAMPTHLRLQVIRC</sequence>
<keyword evidence="1" id="KW-0472">Membrane</keyword>
<organism evidence="2 3">
    <name type="scientific">Gordonia sesuvii</name>
    <dbReference type="NCBI Taxonomy" id="3116777"/>
    <lineage>
        <taxon>Bacteria</taxon>
        <taxon>Bacillati</taxon>
        <taxon>Actinomycetota</taxon>
        <taxon>Actinomycetes</taxon>
        <taxon>Mycobacteriales</taxon>
        <taxon>Gordoniaceae</taxon>
        <taxon>Gordonia</taxon>
    </lineage>
</organism>
<protein>
    <recommendedName>
        <fullName evidence="4">DUF2946 domain-containing protein</fullName>
    </recommendedName>
</protein>